<dbReference type="AlphaFoldDB" id="A0A381R811"/>
<dbReference type="SUPFAM" id="SSF82171">
    <property type="entry name" value="DPP6 N-terminal domain-like"/>
    <property type="match status" value="1"/>
</dbReference>
<dbReference type="PANTHER" id="PTHR36842">
    <property type="entry name" value="PROTEIN TOLB HOMOLOG"/>
    <property type="match status" value="1"/>
</dbReference>
<dbReference type="PANTHER" id="PTHR36842:SF1">
    <property type="entry name" value="PROTEIN TOLB"/>
    <property type="match status" value="1"/>
</dbReference>
<evidence type="ECO:0000313" key="1">
    <source>
        <dbReference type="EMBL" id="SUZ87866.1"/>
    </source>
</evidence>
<gene>
    <name evidence="1" type="ORF">METZ01_LOCUS40720</name>
</gene>
<feature type="non-terminal residue" evidence="1">
    <location>
        <position position="1"/>
    </location>
</feature>
<proteinExistence type="predicted"/>
<dbReference type="InterPro" id="IPR011042">
    <property type="entry name" value="6-blade_b-propeller_TolB-like"/>
</dbReference>
<evidence type="ECO:0008006" key="2">
    <source>
        <dbReference type="Google" id="ProtNLM"/>
    </source>
</evidence>
<dbReference type="EMBL" id="UINC01001743">
    <property type="protein sequence ID" value="SUZ87866.1"/>
    <property type="molecule type" value="Genomic_DNA"/>
</dbReference>
<name>A0A381R811_9ZZZZ</name>
<organism evidence="1">
    <name type="scientific">marine metagenome</name>
    <dbReference type="NCBI Taxonomy" id="408172"/>
    <lineage>
        <taxon>unclassified sequences</taxon>
        <taxon>metagenomes</taxon>
        <taxon>ecological metagenomes</taxon>
    </lineage>
</organism>
<sequence length="573" mass="65438">VAILWDSIYNWIDTLDLKEVVKNPEEYSYRLYAYADSNISNKVGISIKPNVPGPPQPIDVIAVDYLPNETTFAPEKILTVKWEKSLEGSFNKYHLNHTIENSSDTSFITFDDVNTTSWDTNEFDAKKQHWYWIEMEDSTGQKTKGNAKANLINKVPPAVQLDSIIYSAGFFELKWSAVTIEDFDQYIIQRIDISSGGIINTFIDLKETASVQAIANRDEEHQYQIITIDRWADSSFSNIQSASSYQRIVTVDNMVETGADITINNLGPNLSFKHVLNQVNAYFPIWIQNGKKVFSFYDGGVGLVLDENGSNLKKISGEEPQNIAFYPDQSQAVYTGADHNLYLIDLTTDIEVEKQLTDDAIAIVKNEWYGDPEFITVNNGQDVLIMYWHLTYQANNNIGVSDIYYMDQSGNVLDRITNAQNTEKFIMPRMSPDGKKILFVKKDDGLYVMNTVNQIQDQKLEEGVAVTTVTTNAKIVPVVSLYFRNIRWSPNSERAVFWEYKNNSYFLYVFDRDTNQARLLQAGARYADWFDNSTVIFRSESSNKMYKISVTASTIGEPELLYNAPWAQLQPWQ</sequence>
<reference evidence="1" key="1">
    <citation type="submission" date="2018-05" db="EMBL/GenBank/DDBJ databases">
        <authorList>
            <person name="Lanie J.A."/>
            <person name="Ng W.-L."/>
            <person name="Kazmierczak K.M."/>
            <person name="Andrzejewski T.M."/>
            <person name="Davidsen T.M."/>
            <person name="Wayne K.J."/>
            <person name="Tettelin H."/>
            <person name="Glass J.I."/>
            <person name="Rusch D."/>
            <person name="Podicherti R."/>
            <person name="Tsui H.-C.T."/>
            <person name="Winkler M.E."/>
        </authorList>
    </citation>
    <scope>NUCLEOTIDE SEQUENCE</scope>
</reference>
<protein>
    <recommendedName>
        <fullName evidence="2">Dipeptidylpeptidase IV N-terminal domain-containing protein</fullName>
    </recommendedName>
</protein>
<dbReference type="Gene3D" id="2.120.10.30">
    <property type="entry name" value="TolB, C-terminal domain"/>
    <property type="match status" value="1"/>
</dbReference>
<accession>A0A381R811</accession>